<feature type="compositionally biased region" description="Basic and acidic residues" evidence="1">
    <location>
        <begin position="1"/>
        <end position="10"/>
    </location>
</feature>
<dbReference type="EMBL" id="RCMV01003038">
    <property type="protein sequence ID" value="KAG3200216.1"/>
    <property type="molecule type" value="Genomic_DNA"/>
</dbReference>
<dbReference type="OrthoDB" id="92855at2759"/>
<reference evidence="7 8" key="1">
    <citation type="submission" date="2018-01" db="EMBL/GenBank/DDBJ databases">
        <title>Draft genome of the strawberry crown rot pathogen Phytophthora cactorum.</title>
        <authorList>
            <person name="Armitage A.D."/>
            <person name="Lysoe E."/>
            <person name="Nellist C.F."/>
            <person name="Harrison R.J."/>
            <person name="Brurberg M.B."/>
        </authorList>
    </citation>
    <scope>NUCLEOTIDE SEQUENCE [LARGE SCALE GENOMIC DNA]</scope>
    <source>
        <strain evidence="7 8">10300</strain>
    </source>
</reference>
<evidence type="ECO:0000256" key="1">
    <source>
        <dbReference type="SAM" id="MobiDB-lite"/>
    </source>
</evidence>
<evidence type="ECO:0000313" key="7">
    <source>
        <dbReference type="EMBL" id="RAW23101.1"/>
    </source>
</evidence>
<evidence type="ECO:0000313" key="6">
    <source>
        <dbReference type="EMBL" id="KAG3200216.1"/>
    </source>
</evidence>
<evidence type="ECO:0000313" key="4">
    <source>
        <dbReference type="EMBL" id="KAG2878346.1"/>
    </source>
</evidence>
<dbReference type="Proteomes" id="UP000760860">
    <property type="component" value="Unassembled WGS sequence"/>
</dbReference>
<evidence type="ECO:0000313" key="8">
    <source>
        <dbReference type="Proteomes" id="UP000251314"/>
    </source>
</evidence>
<keyword evidence="8" id="KW-1185">Reference proteome</keyword>
<dbReference type="EMBL" id="RCMK01002811">
    <property type="protein sequence ID" value="KAG2878346.1"/>
    <property type="molecule type" value="Genomic_DNA"/>
</dbReference>
<dbReference type="STRING" id="29920.A0A329RFG3"/>
<dbReference type="EMBL" id="RCMG01002654">
    <property type="protein sequence ID" value="KAG2807631.1"/>
    <property type="molecule type" value="Genomic_DNA"/>
</dbReference>
<organism evidence="7 8">
    <name type="scientific">Phytophthora cactorum</name>
    <dbReference type="NCBI Taxonomy" id="29920"/>
    <lineage>
        <taxon>Eukaryota</taxon>
        <taxon>Sar</taxon>
        <taxon>Stramenopiles</taxon>
        <taxon>Oomycota</taxon>
        <taxon>Peronosporomycetes</taxon>
        <taxon>Peronosporales</taxon>
        <taxon>Peronosporaceae</taxon>
        <taxon>Phytophthora</taxon>
    </lineage>
</organism>
<dbReference type="Proteomes" id="UP000736787">
    <property type="component" value="Unassembled WGS sequence"/>
</dbReference>
<evidence type="ECO:0000313" key="3">
    <source>
        <dbReference type="EMBL" id="KAG2874502.1"/>
    </source>
</evidence>
<evidence type="ECO:0000313" key="2">
    <source>
        <dbReference type="EMBL" id="KAG2807631.1"/>
    </source>
</evidence>
<accession>A0A329RFG3</accession>
<dbReference type="EMBL" id="MJFZ01001134">
    <property type="protein sequence ID" value="RAW23101.1"/>
    <property type="molecule type" value="Genomic_DNA"/>
</dbReference>
<protein>
    <submittedName>
        <fullName evidence="7">Uncharacterized protein</fullName>
    </submittedName>
</protein>
<gene>
    <name evidence="7" type="ORF">PC110_g20463</name>
    <name evidence="2" type="ORF">PC113_g24022</name>
    <name evidence="3" type="ORF">PC115_g24134</name>
    <name evidence="4" type="ORF">PC117_g26940</name>
    <name evidence="5" type="ORF">PC118_g24247</name>
    <name evidence="6" type="ORF">PC129_g23910</name>
</gene>
<reference evidence="6" key="2">
    <citation type="submission" date="2018-05" db="EMBL/GenBank/DDBJ databases">
        <title>Effector identification in a new, highly contiguous assembly of the strawberry crown rot pathogen Phytophthora cactorum.</title>
        <authorList>
            <person name="Armitage A.D."/>
            <person name="Nellist C.F."/>
            <person name="Bates H."/>
            <person name="Vickerstaff R.J."/>
            <person name="Harrison R.J."/>
        </authorList>
    </citation>
    <scope>NUCLEOTIDE SEQUENCE</scope>
    <source>
        <strain evidence="2">15-7</strain>
        <strain evidence="3">4032</strain>
        <strain evidence="4">4040</strain>
        <strain evidence="5">P415</strain>
        <strain evidence="6">P421</strain>
    </source>
</reference>
<dbReference type="Proteomes" id="UP000774804">
    <property type="component" value="Unassembled WGS sequence"/>
</dbReference>
<sequence length="100" mass="10993">MEDRQYHDSLRIQGARPAQNHHKHDEHQRLAEEALLCIGSIAGSLDDAIYGAVTTSIECMLLKAAIVRSPLVDDAVLTQIDGPVKKLSLFELHQVAAACY</sequence>
<dbReference type="AlphaFoldDB" id="A0A329RFG3"/>
<proteinExistence type="predicted"/>
<dbReference type="EMBL" id="RCML01002825">
    <property type="protein sequence ID" value="KAG2956933.1"/>
    <property type="molecule type" value="Genomic_DNA"/>
</dbReference>
<feature type="region of interest" description="Disordered" evidence="1">
    <location>
        <begin position="1"/>
        <end position="27"/>
    </location>
</feature>
<name>A0A329RFG3_9STRA</name>
<evidence type="ECO:0000313" key="5">
    <source>
        <dbReference type="EMBL" id="KAG2956933.1"/>
    </source>
</evidence>
<dbReference type="VEuPathDB" id="FungiDB:PC110_g20463"/>
<dbReference type="Proteomes" id="UP000697107">
    <property type="component" value="Unassembled WGS sequence"/>
</dbReference>
<dbReference type="Proteomes" id="UP000735874">
    <property type="component" value="Unassembled WGS sequence"/>
</dbReference>
<dbReference type="EMBL" id="RCMI01002858">
    <property type="protein sequence ID" value="KAG2874502.1"/>
    <property type="molecule type" value="Genomic_DNA"/>
</dbReference>
<dbReference type="Proteomes" id="UP000251314">
    <property type="component" value="Unassembled WGS sequence"/>
</dbReference>
<comment type="caution">
    <text evidence="7">The sequence shown here is derived from an EMBL/GenBank/DDBJ whole genome shotgun (WGS) entry which is preliminary data.</text>
</comment>